<dbReference type="SUPFAM" id="SSF89733">
    <property type="entry name" value="L-sulfolactate dehydrogenase-like"/>
    <property type="match status" value="1"/>
</dbReference>
<dbReference type="InterPro" id="IPR043143">
    <property type="entry name" value="Mal/L-sulf/L-lact_DH-like_NADP"/>
</dbReference>
<dbReference type="Gene3D" id="3.30.1370.60">
    <property type="entry name" value="Hypothetical oxidoreductase yiak, domain 2"/>
    <property type="match status" value="1"/>
</dbReference>
<dbReference type="PATRIC" id="fig|74704.6.peg.439"/>
<dbReference type="RefSeq" id="WP_019469937.1">
    <property type="nucleotide sequence ID" value="NZ_LAKJ01000012.1"/>
</dbReference>
<evidence type="ECO:0000256" key="1">
    <source>
        <dbReference type="ARBA" id="ARBA00006056"/>
    </source>
</evidence>
<reference evidence="3 4" key="1">
    <citation type="submission" date="2015-03" db="EMBL/GenBank/DDBJ databases">
        <title>Genome Assembly of Staphylococcus cohnii subsp. cohnii strain G22B2.</title>
        <authorList>
            <person name="Nair G."/>
            <person name="Kaur G."/>
            <person name="Khatri I."/>
            <person name="Singh N.K."/>
            <person name="Sathyabama S."/>
            <person name="Maurya S.K."/>
            <person name="Subramanian S."/>
            <person name="Agrewala J.N."/>
            <person name="Mayilraj S."/>
        </authorList>
    </citation>
    <scope>NUCLEOTIDE SEQUENCE [LARGE SCALE GENOMIC DNA]</scope>
    <source>
        <strain evidence="3 4">G22B2</strain>
    </source>
</reference>
<comment type="caution">
    <text evidence="3">The sequence shown here is derived from an EMBL/GenBank/DDBJ whole genome shotgun (WGS) entry which is preliminary data.</text>
</comment>
<evidence type="ECO:0000313" key="4">
    <source>
        <dbReference type="Proteomes" id="UP000034455"/>
    </source>
</evidence>
<evidence type="ECO:0000256" key="2">
    <source>
        <dbReference type="ARBA" id="ARBA00023002"/>
    </source>
</evidence>
<dbReference type="NCBIfam" id="TIGR03175">
    <property type="entry name" value="AllD"/>
    <property type="match status" value="1"/>
</dbReference>
<evidence type="ECO:0000313" key="3">
    <source>
        <dbReference type="EMBL" id="KKI63936.1"/>
    </source>
</evidence>
<dbReference type="Pfam" id="PF02615">
    <property type="entry name" value="Ldh_2"/>
    <property type="match status" value="1"/>
</dbReference>
<dbReference type="InterPro" id="IPR017590">
    <property type="entry name" value="Ureidoglycolate_dehydrogenase"/>
</dbReference>
<dbReference type="Proteomes" id="UP000034455">
    <property type="component" value="Unassembled WGS sequence"/>
</dbReference>
<dbReference type="InterPro" id="IPR003767">
    <property type="entry name" value="Malate/L-lactate_DH-like"/>
</dbReference>
<organism evidence="3 4">
    <name type="scientific">Staphylococcus cohnii subsp. cohnii</name>
    <dbReference type="NCBI Taxonomy" id="74704"/>
    <lineage>
        <taxon>Bacteria</taxon>
        <taxon>Bacillati</taxon>
        <taxon>Bacillota</taxon>
        <taxon>Bacilli</taxon>
        <taxon>Bacillales</taxon>
        <taxon>Staphylococcaceae</taxon>
        <taxon>Staphylococcus</taxon>
        <taxon>Staphylococcus cohnii species complex</taxon>
    </lineage>
</organism>
<gene>
    <name evidence="3" type="ORF">UF66_0425</name>
</gene>
<dbReference type="AlphaFoldDB" id="A0A0M2NW28"/>
<comment type="similarity">
    <text evidence="1">Belongs to the LDH2/MDH2 oxidoreductase family.</text>
</comment>
<dbReference type="InterPro" id="IPR036111">
    <property type="entry name" value="Mal/L-sulfo/L-lacto_DH-like_sf"/>
</dbReference>
<dbReference type="PANTHER" id="PTHR11091">
    <property type="entry name" value="OXIDOREDUCTASE-RELATED"/>
    <property type="match status" value="1"/>
</dbReference>
<dbReference type="InterPro" id="IPR043144">
    <property type="entry name" value="Mal/L-sulf/L-lact_DH-like_ah"/>
</dbReference>
<dbReference type="GO" id="GO:0016491">
    <property type="term" value="F:oxidoreductase activity"/>
    <property type="evidence" value="ECO:0007669"/>
    <property type="project" value="UniProtKB-KW"/>
</dbReference>
<accession>A0A0M2NW28</accession>
<name>A0A0M2NW28_STACC</name>
<dbReference type="EMBL" id="LAKJ01000012">
    <property type="protein sequence ID" value="KKI63936.1"/>
    <property type="molecule type" value="Genomic_DNA"/>
</dbReference>
<dbReference type="Gene3D" id="1.10.1530.10">
    <property type="match status" value="1"/>
</dbReference>
<dbReference type="NCBIfam" id="NF011599">
    <property type="entry name" value="PRK15025.1"/>
    <property type="match status" value="1"/>
</dbReference>
<dbReference type="PANTHER" id="PTHR11091:SF0">
    <property type="entry name" value="MALATE DEHYDROGENASE"/>
    <property type="match status" value="1"/>
</dbReference>
<sequence>MRVSKNDLFDLMKNKLVKAGLNEDAAKDVADVLTFADHRGIHSHGAVRVEYYAERIAKGCITANPEYQFEQTGPSTGVFEGDNGPGHQAAKQAMEKAIEMAKKNGVAVVGVKHISHSGALGYFVEMASKANMVGLSMCQSDPMVVPFGGTEPYFGTNPIAFSAPSNDERIITFDMATTVQAWGKVLDARAKHQSIPDTWAVDANGEPTTNARDVHALVPVAGPKGYGLMMMVDILSGSLLGVPHGVHVSSMYKDLTKGRDLGQLHIVINPAFFTDLDQFKSRISTMLDELKAQPAAEGYGEIFYPCERGRLRSEKYDEKGIEIVDEIYNYLVSEDVHFDRYHGKNRFAE</sequence>
<keyword evidence="2" id="KW-0560">Oxidoreductase</keyword>
<proteinExistence type="inferred from homology"/>
<protein>
    <submittedName>
        <fullName evidence="3">Ureidoglycolate dehydrogenase</fullName>
    </submittedName>
</protein>